<feature type="domain" description="CN hydrolase" evidence="10">
    <location>
        <begin position="221"/>
        <end position="507"/>
    </location>
</feature>
<dbReference type="NCBIfam" id="TIGR00546">
    <property type="entry name" value="lnt"/>
    <property type="match status" value="1"/>
</dbReference>
<dbReference type="PROSITE" id="PS50263">
    <property type="entry name" value="CN_HYDROLASE"/>
    <property type="match status" value="1"/>
</dbReference>
<evidence type="ECO:0000256" key="2">
    <source>
        <dbReference type="ARBA" id="ARBA00010065"/>
    </source>
</evidence>
<dbReference type="InterPro" id="IPR045378">
    <property type="entry name" value="LNT_N"/>
</dbReference>
<comment type="similarity">
    <text evidence="2 9">Belongs to the CN hydrolase family. Apolipoprotein N-acyltransferase subfamily.</text>
</comment>
<name>A0AAU8Q2W7_TREPG</name>
<keyword evidence="5 9" id="KW-0812">Transmembrane</keyword>
<keyword evidence="6 9" id="KW-1133">Transmembrane helix</keyword>
<dbReference type="RefSeq" id="WP_014342416.1">
    <property type="nucleotide sequence ID" value="NC_016843.1"/>
</dbReference>
<dbReference type="EC" id="2.3.1.269" evidence="9"/>
<evidence type="ECO:0000256" key="8">
    <source>
        <dbReference type="ARBA" id="ARBA00023315"/>
    </source>
</evidence>
<organism evidence="11 12">
    <name type="scientific">Treponema pallidum subsp. pertenue (strain Gauthier)</name>
    <dbReference type="NCBI Taxonomy" id="491080"/>
    <lineage>
        <taxon>Bacteria</taxon>
        <taxon>Pseudomonadati</taxon>
        <taxon>Spirochaetota</taxon>
        <taxon>Spirochaetia</taxon>
        <taxon>Spirochaetales</taxon>
        <taxon>Treponemataceae</taxon>
        <taxon>Treponema</taxon>
    </lineage>
</organism>
<dbReference type="InterPro" id="IPR004563">
    <property type="entry name" value="Apolipo_AcylTrfase"/>
</dbReference>
<evidence type="ECO:0000313" key="12">
    <source>
        <dbReference type="Proteomes" id="UP000008192"/>
    </source>
</evidence>
<evidence type="ECO:0000256" key="3">
    <source>
        <dbReference type="ARBA" id="ARBA00022475"/>
    </source>
</evidence>
<comment type="pathway">
    <text evidence="9">Protein modification; lipoprotein biosynthesis (N-acyl transfer).</text>
</comment>
<evidence type="ECO:0000256" key="4">
    <source>
        <dbReference type="ARBA" id="ARBA00022679"/>
    </source>
</evidence>
<dbReference type="Gene3D" id="3.60.110.10">
    <property type="entry name" value="Carbon-nitrogen hydrolase"/>
    <property type="match status" value="1"/>
</dbReference>
<evidence type="ECO:0000256" key="6">
    <source>
        <dbReference type="ARBA" id="ARBA00022989"/>
    </source>
</evidence>
<gene>
    <name evidence="11" type="primary">int</name>
    <name evidence="9" type="synonym">lnt</name>
    <name evidence="11" type="ordered locus">TPEGAU_0417</name>
</gene>
<keyword evidence="4 9" id="KW-0808">Transferase</keyword>
<evidence type="ECO:0000256" key="9">
    <source>
        <dbReference type="HAMAP-Rule" id="MF_01148"/>
    </source>
</evidence>
<evidence type="ECO:0000256" key="1">
    <source>
        <dbReference type="ARBA" id="ARBA00004651"/>
    </source>
</evidence>
<sequence length="559" mass="61252">MLCTAPLVSSAASAVLLAFAIPNEFWLAGSSVLGLGALVPLYVGFLLSPAKKHVACSYGLFVALVHACSSFWLKNFQGFALFTLGASTVGYFFYALPFGVAFACILRKQAPARACAFALVWTLWEWVKSTGILAYPWGTVPMTAHSLSHLIQIADITGVWGLSFLIPLANACVAESLHFFIKKRDSVPVFRLWLLTGCLYCLCSLYGAYRIATLGAPRTTLALAIVQQNADPWDTTSFEKNLTTAIHLTETALRTQTAPPLPTTPYRKEKTLTHASARAPVDMVVWSESSLRYPYEQYRHVYNALPAARPFSAFLRTLGAPLLVGTPLRLSGNSTKGGYANAVALLRPDGHVAQVYGKMQMVPFAEFIPWGHMTSVQRLAQMLAGFSESWTPGPGPRLFHVPCAAGGSVRFATPICYEDAFPSLCAALHTQGSELLINLTNDSWSKTASAEWQHYVVSLFRAIELRTTLVRSTNSGYTVVIGPEGKTRAAFPLFQATSAVLHVPVYPVVRTYYARMRDWVIVLCALIFFAEGVRMAVHTRRHSTTQAESSLQQIRGEHV</sequence>
<dbReference type="KEGG" id="tpg:TPEGAU_0417"/>
<dbReference type="InterPro" id="IPR036526">
    <property type="entry name" value="C-N_Hydrolase_sf"/>
</dbReference>
<dbReference type="GO" id="GO:0005886">
    <property type="term" value="C:plasma membrane"/>
    <property type="evidence" value="ECO:0007669"/>
    <property type="project" value="UniProtKB-SubCell"/>
</dbReference>
<feature type="transmembrane region" description="Helical" evidence="9">
    <location>
        <begin position="79"/>
        <end position="106"/>
    </location>
</feature>
<dbReference type="GeneID" id="93876190"/>
<dbReference type="Proteomes" id="UP000008192">
    <property type="component" value="Chromosome"/>
</dbReference>
<evidence type="ECO:0000256" key="7">
    <source>
        <dbReference type="ARBA" id="ARBA00023136"/>
    </source>
</evidence>
<dbReference type="CDD" id="cd07571">
    <property type="entry name" value="ALP_N-acyl_transferase"/>
    <property type="match status" value="1"/>
</dbReference>
<comment type="subcellular location">
    <subcellularLocation>
        <location evidence="9">Cell inner membrane</location>
        <topology evidence="9">Multi-pass membrane protein</topology>
    </subcellularLocation>
    <subcellularLocation>
        <location evidence="1">Cell membrane</location>
        <topology evidence="1">Multi-pass membrane protein</topology>
    </subcellularLocation>
</comment>
<dbReference type="InterPro" id="IPR003010">
    <property type="entry name" value="C-N_Hydrolase"/>
</dbReference>
<dbReference type="GO" id="GO:0042158">
    <property type="term" value="P:lipoprotein biosynthetic process"/>
    <property type="evidence" value="ECO:0007669"/>
    <property type="project" value="UniProtKB-UniRule"/>
</dbReference>
<dbReference type="PANTHER" id="PTHR38686">
    <property type="entry name" value="APOLIPOPROTEIN N-ACYLTRANSFERASE"/>
    <property type="match status" value="1"/>
</dbReference>
<comment type="catalytic activity">
    <reaction evidence="9">
        <text>N-terminal S-1,2-diacyl-sn-glyceryl-L-cysteinyl-[lipoprotein] + a glycerophospholipid = N-acyl-S-1,2-diacyl-sn-glyceryl-L-cysteinyl-[lipoprotein] + a 2-acyl-sn-glycero-3-phospholipid + H(+)</text>
        <dbReference type="Rhea" id="RHEA:48228"/>
        <dbReference type="Rhea" id="RHEA-COMP:14681"/>
        <dbReference type="Rhea" id="RHEA-COMP:14684"/>
        <dbReference type="ChEBI" id="CHEBI:15378"/>
        <dbReference type="ChEBI" id="CHEBI:136912"/>
        <dbReference type="ChEBI" id="CHEBI:140656"/>
        <dbReference type="ChEBI" id="CHEBI:140657"/>
        <dbReference type="ChEBI" id="CHEBI:140660"/>
        <dbReference type="EC" id="2.3.1.269"/>
    </reaction>
</comment>
<protein>
    <recommendedName>
        <fullName evidence="9">Apolipoprotein N-acyltransferase</fullName>
        <shortName evidence="9">ALP N-acyltransferase</shortName>
        <ecNumber evidence="9">2.3.1.269</ecNumber>
    </recommendedName>
</protein>
<dbReference type="SUPFAM" id="SSF56317">
    <property type="entry name" value="Carbon-nitrogen hydrolase"/>
    <property type="match status" value="1"/>
</dbReference>
<dbReference type="Pfam" id="PF00795">
    <property type="entry name" value="CN_hydrolase"/>
    <property type="match status" value="1"/>
</dbReference>
<proteinExistence type="inferred from homology"/>
<feature type="transmembrane region" description="Helical" evidence="9">
    <location>
        <begin position="158"/>
        <end position="180"/>
    </location>
</feature>
<accession>A0AAU8Q2W7</accession>
<evidence type="ECO:0000313" key="11">
    <source>
        <dbReference type="EMBL" id="AEZ59678.1"/>
    </source>
</evidence>
<reference evidence="12" key="1">
    <citation type="journal article" date="2012" name="PLoS Negl. Trop. Dis.">
        <title>Whole genome sequences of three Treponema pallidum ssp. pertenue strains: yaws and syphilis treponemes differ in less than 0.2% of the genome sequence.</title>
        <authorList>
            <person name="Cejkova D."/>
            <person name="Zobanikova M."/>
            <person name="Chen L."/>
            <person name="Pospisilova P."/>
            <person name="Strouhal M."/>
            <person name="Qin X."/>
            <person name="Mikalova L."/>
            <person name="Norris S.J."/>
            <person name="Muzny D.M."/>
            <person name="Gibbs R.A."/>
            <person name="Fulton L.L."/>
            <person name="Sodergren E."/>
            <person name="Weinstock G.M."/>
            <person name="Smajs D."/>
        </authorList>
    </citation>
    <scope>NUCLEOTIDE SEQUENCE [LARGE SCALE GENOMIC DNA]</scope>
    <source>
        <strain evidence="12">Gauthier</strain>
    </source>
</reference>
<evidence type="ECO:0000256" key="5">
    <source>
        <dbReference type="ARBA" id="ARBA00022692"/>
    </source>
</evidence>
<keyword evidence="9" id="KW-0997">Cell inner membrane</keyword>
<dbReference type="GO" id="GO:0016410">
    <property type="term" value="F:N-acyltransferase activity"/>
    <property type="evidence" value="ECO:0007669"/>
    <property type="project" value="UniProtKB-UniRule"/>
</dbReference>
<keyword evidence="3 9" id="KW-1003">Cell membrane</keyword>
<dbReference type="AlphaFoldDB" id="A0AAU8Q2W7"/>
<keyword evidence="8 9" id="KW-0012">Acyltransferase</keyword>
<feature type="transmembrane region" description="Helical" evidence="9">
    <location>
        <begin position="118"/>
        <end position="138"/>
    </location>
</feature>
<feature type="transmembrane region" description="Helical" evidence="9">
    <location>
        <begin position="54"/>
        <end position="73"/>
    </location>
</feature>
<dbReference type="Pfam" id="PF20154">
    <property type="entry name" value="LNT_N"/>
    <property type="match status" value="1"/>
</dbReference>
<dbReference type="EMBL" id="CP002376">
    <property type="protein sequence ID" value="AEZ59678.1"/>
    <property type="molecule type" value="Genomic_DNA"/>
</dbReference>
<evidence type="ECO:0000259" key="10">
    <source>
        <dbReference type="PROSITE" id="PS50263"/>
    </source>
</evidence>
<feature type="transmembrane region" description="Helical" evidence="9">
    <location>
        <begin position="28"/>
        <end position="47"/>
    </location>
</feature>
<dbReference type="PANTHER" id="PTHR38686:SF1">
    <property type="entry name" value="APOLIPOPROTEIN N-ACYLTRANSFERASE"/>
    <property type="match status" value="1"/>
</dbReference>
<feature type="transmembrane region" description="Helical" evidence="9">
    <location>
        <begin position="192"/>
        <end position="209"/>
    </location>
</feature>
<comment type="function">
    <text evidence="9">Catalyzes the phospholipid dependent N-acylation of the N-terminal cysteine of apolipoprotein, the last step in lipoprotein maturation.</text>
</comment>
<dbReference type="HAMAP" id="MF_01148">
    <property type="entry name" value="Lnt"/>
    <property type="match status" value="1"/>
</dbReference>
<keyword evidence="7 9" id="KW-0472">Membrane</keyword>